<accession>A0AAE1A3N6</accession>
<name>A0AAE1A3N6_9GAST</name>
<evidence type="ECO:0000313" key="1">
    <source>
        <dbReference type="EMBL" id="KAK3779667.1"/>
    </source>
</evidence>
<dbReference type="Proteomes" id="UP001283361">
    <property type="component" value="Unassembled WGS sequence"/>
</dbReference>
<dbReference type="EMBL" id="JAWDGP010002819">
    <property type="protein sequence ID" value="KAK3779667.1"/>
    <property type="molecule type" value="Genomic_DNA"/>
</dbReference>
<sequence>MELETGRKTTSCWQPQTMKLTIPDFNNRWTMAACLGIFEVRVSWRCGSLGLLLMLISKGFINSGIFPPCSLRLAVIVDVLSPTIYGRFPFSVAAPALLAPLLNVSQTTRHWLVLHPKSLSHPRRKVFPTSFHAPCCLWLMQRWRVQLLPVPASTTGDQR</sequence>
<evidence type="ECO:0000313" key="2">
    <source>
        <dbReference type="Proteomes" id="UP001283361"/>
    </source>
</evidence>
<organism evidence="1 2">
    <name type="scientific">Elysia crispata</name>
    <name type="common">lettuce slug</name>
    <dbReference type="NCBI Taxonomy" id="231223"/>
    <lineage>
        <taxon>Eukaryota</taxon>
        <taxon>Metazoa</taxon>
        <taxon>Spiralia</taxon>
        <taxon>Lophotrochozoa</taxon>
        <taxon>Mollusca</taxon>
        <taxon>Gastropoda</taxon>
        <taxon>Heterobranchia</taxon>
        <taxon>Euthyneura</taxon>
        <taxon>Panpulmonata</taxon>
        <taxon>Sacoglossa</taxon>
        <taxon>Placobranchoidea</taxon>
        <taxon>Plakobranchidae</taxon>
        <taxon>Elysia</taxon>
    </lineage>
</organism>
<protein>
    <submittedName>
        <fullName evidence="1">Uncharacterized protein</fullName>
    </submittedName>
</protein>
<gene>
    <name evidence="1" type="ORF">RRG08_040390</name>
</gene>
<comment type="caution">
    <text evidence="1">The sequence shown here is derived from an EMBL/GenBank/DDBJ whole genome shotgun (WGS) entry which is preliminary data.</text>
</comment>
<dbReference type="AlphaFoldDB" id="A0AAE1A3N6"/>
<proteinExistence type="predicted"/>
<reference evidence="1" key="1">
    <citation type="journal article" date="2023" name="G3 (Bethesda)">
        <title>A reference genome for the long-term kleptoplast-retaining sea slug Elysia crispata morphotype clarki.</title>
        <authorList>
            <person name="Eastman K.E."/>
            <person name="Pendleton A.L."/>
            <person name="Shaikh M.A."/>
            <person name="Suttiyut T."/>
            <person name="Ogas R."/>
            <person name="Tomko P."/>
            <person name="Gavelis G."/>
            <person name="Widhalm J.R."/>
            <person name="Wisecaver J.H."/>
        </authorList>
    </citation>
    <scope>NUCLEOTIDE SEQUENCE</scope>
    <source>
        <strain evidence="1">ECLA1</strain>
    </source>
</reference>
<keyword evidence="2" id="KW-1185">Reference proteome</keyword>